<dbReference type="PANTHER" id="PTHR30204">
    <property type="entry name" value="REDOX-CYCLING DRUG-SENSING TRANSCRIPTIONAL ACTIVATOR SOXR"/>
    <property type="match status" value="1"/>
</dbReference>
<dbReference type="AlphaFoldDB" id="A0AAJ1V380"/>
<dbReference type="InterPro" id="IPR000551">
    <property type="entry name" value="MerR-type_HTH_dom"/>
</dbReference>
<dbReference type="Gene3D" id="1.10.490.50">
    <property type="entry name" value="Antibiotic binding domain of TipA-like multidrug resistance regulators"/>
    <property type="match status" value="1"/>
</dbReference>
<evidence type="ECO:0000256" key="2">
    <source>
        <dbReference type="ARBA" id="ARBA00023125"/>
    </source>
</evidence>
<proteinExistence type="predicted"/>
<evidence type="ECO:0000313" key="6">
    <source>
        <dbReference type="EMBL" id="MDK7187051.1"/>
    </source>
</evidence>
<accession>A0AAJ1V380</accession>
<dbReference type="SMART" id="SM00422">
    <property type="entry name" value="HTH_MERR"/>
    <property type="match status" value="1"/>
</dbReference>
<reference evidence="6" key="1">
    <citation type="submission" date="2023-05" db="EMBL/GenBank/DDBJ databases">
        <title>Cataloging the Phylogenetic Diversity of Human Bladder Bacteria.</title>
        <authorList>
            <person name="Du J."/>
        </authorList>
    </citation>
    <scope>NUCLEOTIDE SEQUENCE</scope>
    <source>
        <strain evidence="6">UMB1231</strain>
    </source>
</reference>
<evidence type="ECO:0000313" key="7">
    <source>
        <dbReference type="Proteomes" id="UP001229251"/>
    </source>
</evidence>
<dbReference type="GO" id="GO:0003677">
    <property type="term" value="F:DNA binding"/>
    <property type="evidence" value="ECO:0007669"/>
    <property type="project" value="UniProtKB-KW"/>
</dbReference>
<organism evidence="6 7">
    <name type="scientific">Facklamia hominis</name>
    <dbReference type="NCBI Taxonomy" id="178214"/>
    <lineage>
        <taxon>Bacteria</taxon>
        <taxon>Bacillati</taxon>
        <taxon>Bacillota</taxon>
        <taxon>Bacilli</taxon>
        <taxon>Lactobacillales</taxon>
        <taxon>Aerococcaceae</taxon>
        <taxon>Facklamia</taxon>
    </lineage>
</organism>
<sequence length="241" mass="27606">MKTVKEVSQIAGVTVRTLQYYDKVGLLKPSDYSEAGYRLYSAADLRNLQTILLFRELEFPLKEIKSMMTSPGFDQQLALDQQIQCLILKKERLANLIEFAQKLKTLGGHEMDFSAFDTKKLDDYRQQAKEKWGETTEYKEFEAKDQKRSGEESQLINQQLMLIFAEFGKIKASPYDGQEAQALVKKLKDFISQHYYQCTNEILAGLGKMYAAGGEFTQNIDEFAGEGTAVFVDQAIDYYCR</sequence>
<keyword evidence="1" id="KW-0805">Transcription regulation</keyword>
<dbReference type="CDD" id="cd01106">
    <property type="entry name" value="HTH_TipAL-Mta"/>
    <property type="match status" value="1"/>
</dbReference>
<dbReference type="InterPro" id="IPR012925">
    <property type="entry name" value="TipAS_dom"/>
</dbReference>
<dbReference type="SUPFAM" id="SSF89082">
    <property type="entry name" value="Antibiotic binding domain of TipA-like multidrug resistance regulators"/>
    <property type="match status" value="1"/>
</dbReference>
<dbReference type="Pfam" id="PF07739">
    <property type="entry name" value="TipAS"/>
    <property type="match status" value="1"/>
</dbReference>
<dbReference type="RefSeq" id="WP_285065558.1">
    <property type="nucleotide sequence ID" value="NZ_JASOOE010000005.1"/>
</dbReference>
<dbReference type="InterPro" id="IPR009061">
    <property type="entry name" value="DNA-bd_dom_put_sf"/>
</dbReference>
<keyword evidence="2" id="KW-0238">DNA-binding</keyword>
<feature type="domain" description="HTH merR-type" evidence="5">
    <location>
        <begin position="1"/>
        <end position="70"/>
    </location>
</feature>
<evidence type="ECO:0000256" key="4">
    <source>
        <dbReference type="ARBA" id="ARBA00023163"/>
    </source>
</evidence>
<dbReference type="PANTHER" id="PTHR30204:SF90">
    <property type="entry name" value="HTH-TYPE TRANSCRIPTIONAL ACTIVATOR MTA"/>
    <property type="match status" value="1"/>
</dbReference>
<name>A0AAJ1V380_9LACT</name>
<dbReference type="InterPro" id="IPR036244">
    <property type="entry name" value="TipA-like_antibiotic-bd"/>
</dbReference>
<protein>
    <submittedName>
        <fullName evidence="6">MerR family transcriptional regulator</fullName>
    </submittedName>
</protein>
<comment type="caution">
    <text evidence="6">The sequence shown here is derived from an EMBL/GenBank/DDBJ whole genome shotgun (WGS) entry which is preliminary data.</text>
</comment>
<evidence type="ECO:0000256" key="1">
    <source>
        <dbReference type="ARBA" id="ARBA00023015"/>
    </source>
</evidence>
<dbReference type="PRINTS" id="PR00040">
    <property type="entry name" value="HTHMERR"/>
</dbReference>
<keyword evidence="4" id="KW-0804">Transcription</keyword>
<keyword evidence="3" id="KW-0010">Activator</keyword>
<dbReference type="InterPro" id="IPR047057">
    <property type="entry name" value="MerR_fam"/>
</dbReference>
<evidence type="ECO:0000256" key="3">
    <source>
        <dbReference type="ARBA" id="ARBA00023159"/>
    </source>
</evidence>
<evidence type="ECO:0000259" key="5">
    <source>
        <dbReference type="PROSITE" id="PS50937"/>
    </source>
</evidence>
<dbReference type="PROSITE" id="PS50937">
    <property type="entry name" value="HTH_MERR_2"/>
    <property type="match status" value="1"/>
</dbReference>
<dbReference type="GO" id="GO:0003700">
    <property type="term" value="F:DNA-binding transcription factor activity"/>
    <property type="evidence" value="ECO:0007669"/>
    <property type="project" value="InterPro"/>
</dbReference>
<dbReference type="Pfam" id="PF13411">
    <property type="entry name" value="MerR_1"/>
    <property type="match status" value="1"/>
</dbReference>
<dbReference type="Proteomes" id="UP001229251">
    <property type="component" value="Unassembled WGS sequence"/>
</dbReference>
<dbReference type="SUPFAM" id="SSF46955">
    <property type="entry name" value="Putative DNA-binding domain"/>
    <property type="match status" value="1"/>
</dbReference>
<dbReference type="Gene3D" id="1.10.1660.10">
    <property type="match status" value="1"/>
</dbReference>
<gene>
    <name evidence="6" type="ORF">QP433_03565</name>
</gene>
<dbReference type="EMBL" id="JASOOE010000005">
    <property type="protein sequence ID" value="MDK7187051.1"/>
    <property type="molecule type" value="Genomic_DNA"/>
</dbReference>